<evidence type="ECO:0000256" key="7">
    <source>
        <dbReference type="ARBA" id="ARBA00022833"/>
    </source>
</evidence>
<comment type="caution">
    <text evidence="12">The sequence shown here is derived from an EMBL/GenBank/DDBJ whole genome shotgun (WGS) entry which is preliminary data.</text>
</comment>
<evidence type="ECO:0000256" key="8">
    <source>
        <dbReference type="PROSITE-ProRule" id="PRU00452"/>
    </source>
</evidence>
<feature type="compositionally biased region" description="Low complexity" evidence="9">
    <location>
        <begin position="111"/>
        <end position="120"/>
    </location>
</feature>
<keyword evidence="3" id="KW-0808">Transferase</keyword>
<evidence type="ECO:0000256" key="1">
    <source>
        <dbReference type="ARBA" id="ARBA00004718"/>
    </source>
</evidence>
<dbReference type="PROSITE" id="PS51044">
    <property type="entry name" value="ZF_SP_RING"/>
    <property type="match status" value="1"/>
</dbReference>
<evidence type="ECO:0000259" key="11">
    <source>
        <dbReference type="PROSITE" id="PS51466"/>
    </source>
</evidence>
<dbReference type="InterPro" id="IPR023321">
    <property type="entry name" value="PINIT"/>
</dbReference>
<keyword evidence="13" id="KW-1185">Reference proteome</keyword>
<feature type="domain" description="PINIT" evidence="11">
    <location>
        <begin position="141"/>
        <end position="307"/>
    </location>
</feature>
<keyword evidence="4" id="KW-0479">Metal-binding</keyword>
<dbReference type="Gene3D" id="3.30.40.10">
    <property type="entry name" value="Zinc/RING finger domain, C3HC4 (zinc finger)"/>
    <property type="match status" value="1"/>
</dbReference>
<keyword evidence="12" id="KW-0436">Ligase</keyword>
<dbReference type="Pfam" id="PF14324">
    <property type="entry name" value="PINIT"/>
    <property type="match status" value="1"/>
</dbReference>
<evidence type="ECO:0000256" key="5">
    <source>
        <dbReference type="ARBA" id="ARBA00022771"/>
    </source>
</evidence>
<dbReference type="Proteomes" id="UP000094527">
    <property type="component" value="Unassembled WGS sequence"/>
</dbReference>
<protein>
    <submittedName>
        <fullName evidence="12">E3 SUMO-protein ligase PIAS2</fullName>
    </submittedName>
</protein>
<reference evidence="12 13" key="1">
    <citation type="journal article" date="2016" name="Genome Biol. Evol.">
        <title>Gene Family Evolution Reflects Adaptation to Soil Environmental Stressors in the Genome of the Collembolan Orchesella cincta.</title>
        <authorList>
            <person name="Faddeeva-Vakhrusheva A."/>
            <person name="Derks M.F."/>
            <person name="Anvar S.Y."/>
            <person name="Agamennone V."/>
            <person name="Suring W."/>
            <person name="Smit S."/>
            <person name="van Straalen N.M."/>
            <person name="Roelofs D."/>
        </authorList>
    </citation>
    <scope>NUCLEOTIDE SEQUENCE [LARGE SCALE GENOMIC DNA]</scope>
    <source>
        <tissue evidence="12">Mixed pool</tissue>
    </source>
</reference>
<name>A0A1D2M8U6_ORCCI</name>
<dbReference type="PANTHER" id="PTHR10782:SF94">
    <property type="entry name" value="SUPPRESSOR OF VARIEGATION 2-10, ISOFORM I"/>
    <property type="match status" value="1"/>
</dbReference>
<keyword evidence="7" id="KW-0862">Zinc</keyword>
<accession>A0A1D2M8U6</accession>
<gene>
    <name evidence="12" type="ORF">Ocin01_17282</name>
</gene>
<sequence length="495" mass="55054">MLEQEQMIKRMQLCDLKNLLKAANISFKPNQRKALLQKKCLESPSLRLLPDLVKEHYENYIRRRQALIIKRQRTSRGSETSSSESSFTENPEPELQQEEAPTLSKENALPATSTESAATSATFVNTNISAEVDSRSPSLHESVTQQGKVADKVEKESLQIQFRKSPFYEVQAVLLPPKVLVSSAAVQASPTELQSFYNFTLTPEQTEEYSRGETEIQLRFCKNDPFTVQDDRLPQNLEVTVNTKVIYKTPKFDDSFPLNELSKSPSAPLVITNVNTAGALRNCVHVLWGCNNTARSFVLAIFLVKKVTTEALVQQLERLTRHDTLKLIKAVGDDLNAAGPKTISVKLSVSCPIGMQRITLPIRSKTCSHVQCFDAKTFLAMWEIKPYSQARCPVCKDDLNFDDLRIDGYFAHVLTELSPRVGNVIEVTLEDGSWSACETVCSSSSTHSRKARASSTSRSAGGKSPVLIDLVLTPFSAANQNQHGSENPETVDLLD</sequence>
<keyword evidence="6" id="KW-0833">Ubl conjugation pathway</keyword>
<feature type="compositionally biased region" description="Low complexity" evidence="9">
    <location>
        <begin position="75"/>
        <end position="89"/>
    </location>
</feature>
<dbReference type="AlphaFoldDB" id="A0A1D2M8U6"/>
<dbReference type="GO" id="GO:0016925">
    <property type="term" value="P:protein sumoylation"/>
    <property type="evidence" value="ECO:0007669"/>
    <property type="project" value="UniProtKB-UniPathway"/>
</dbReference>
<dbReference type="InterPro" id="IPR004181">
    <property type="entry name" value="Znf_MIZ"/>
</dbReference>
<evidence type="ECO:0000256" key="6">
    <source>
        <dbReference type="ARBA" id="ARBA00022786"/>
    </source>
</evidence>
<dbReference type="InterPro" id="IPR013083">
    <property type="entry name" value="Znf_RING/FYVE/PHD"/>
</dbReference>
<feature type="region of interest" description="Disordered" evidence="9">
    <location>
        <begin position="71"/>
        <end position="120"/>
    </location>
</feature>
<dbReference type="GO" id="GO:0016874">
    <property type="term" value="F:ligase activity"/>
    <property type="evidence" value="ECO:0007669"/>
    <property type="project" value="UniProtKB-KW"/>
</dbReference>
<dbReference type="STRING" id="48709.A0A1D2M8U6"/>
<dbReference type="EMBL" id="LJIJ01002674">
    <property type="protein sequence ID" value="ODM89395.1"/>
    <property type="molecule type" value="Genomic_DNA"/>
</dbReference>
<evidence type="ECO:0000256" key="4">
    <source>
        <dbReference type="ARBA" id="ARBA00022723"/>
    </source>
</evidence>
<evidence type="ECO:0000256" key="2">
    <source>
        <dbReference type="ARBA" id="ARBA00005383"/>
    </source>
</evidence>
<dbReference type="UniPathway" id="UPA00886"/>
<dbReference type="Pfam" id="PF02891">
    <property type="entry name" value="zf-MIZ"/>
    <property type="match status" value="1"/>
</dbReference>
<evidence type="ECO:0000313" key="12">
    <source>
        <dbReference type="EMBL" id="ODM89395.1"/>
    </source>
</evidence>
<dbReference type="PANTHER" id="PTHR10782">
    <property type="entry name" value="ZINC FINGER MIZ DOMAIN-CONTAINING PROTEIN"/>
    <property type="match status" value="1"/>
</dbReference>
<dbReference type="Gene3D" id="2.60.120.780">
    <property type="entry name" value="PINIT domain"/>
    <property type="match status" value="1"/>
</dbReference>
<dbReference type="SUPFAM" id="SSF57850">
    <property type="entry name" value="RING/U-box"/>
    <property type="match status" value="1"/>
</dbReference>
<proteinExistence type="inferred from homology"/>
<evidence type="ECO:0000256" key="9">
    <source>
        <dbReference type="SAM" id="MobiDB-lite"/>
    </source>
</evidence>
<dbReference type="OrthoDB" id="6586443at2759"/>
<organism evidence="12 13">
    <name type="scientific">Orchesella cincta</name>
    <name type="common">Springtail</name>
    <name type="synonym">Podura cincta</name>
    <dbReference type="NCBI Taxonomy" id="48709"/>
    <lineage>
        <taxon>Eukaryota</taxon>
        <taxon>Metazoa</taxon>
        <taxon>Ecdysozoa</taxon>
        <taxon>Arthropoda</taxon>
        <taxon>Hexapoda</taxon>
        <taxon>Collembola</taxon>
        <taxon>Entomobryomorpha</taxon>
        <taxon>Entomobryoidea</taxon>
        <taxon>Orchesellidae</taxon>
        <taxon>Orchesellinae</taxon>
        <taxon>Orchesella</taxon>
    </lineage>
</organism>
<dbReference type="GO" id="GO:0000785">
    <property type="term" value="C:chromatin"/>
    <property type="evidence" value="ECO:0007669"/>
    <property type="project" value="TreeGrafter"/>
</dbReference>
<dbReference type="GO" id="GO:0008270">
    <property type="term" value="F:zinc ion binding"/>
    <property type="evidence" value="ECO:0007669"/>
    <property type="project" value="UniProtKB-KW"/>
</dbReference>
<dbReference type="GO" id="GO:0061665">
    <property type="term" value="F:SUMO ligase activity"/>
    <property type="evidence" value="ECO:0007669"/>
    <property type="project" value="TreeGrafter"/>
</dbReference>
<evidence type="ECO:0000256" key="3">
    <source>
        <dbReference type="ARBA" id="ARBA00022679"/>
    </source>
</evidence>
<comment type="pathway">
    <text evidence="1">Protein modification; protein sumoylation.</text>
</comment>
<dbReference type="CDD" id="cd16650">
    <property type="entry name" value="SP-RING_PIAS-like"/>
    <property type="match status" value="1"/>
</dbReference>
<dbReference type="InterPro" id="IPR038654">
    <property type="entry name" value="PINIT_sf"/>
</dbReference>
<dbReference type="GO" id="GO:0003712">
    <property type="term" value="F:transcription coregulator activity"/>
    <property type="evidence" value="ECO:0007669"/>
    <property type="project" value="TreeGrafter"/>
</dbReference>
<evidence type="ECO:0000259" key="10">
    <source>
        <dbReference type="PROSITE" id="PS51044"/>
    </source>
</evidence>
<dbReference type="GO" id="GO:0006357">
    <property type="term" value="P:regulation of transcription by RNA polymerase II"/>
    <property type="evidence" value="ECO:0007669"/>
    <property type="project" value="TreeGrafter"/>
</dbReference>
<feature type="domain" description="SP-RING-type" evidence="10">
    <location>
        <begin position="332"/>
        <end position="419"/>
    </location>
</feature>
<comment type="similarity">
    <text evidence="2">Belongs to the PIAS family.</text>
</comment>
<evidence type="ECO:0000313" key="13">
    <source>
        <dbReference type="Proteomes" id="UP000094527"/>
    </source>
</evidence>
<dbReference type="PROSITE" id="PS51466">
    <property type="entry name" value="PINIT"/>
    <property type="match status" value="1"/>
</dbReference>
<keyword evidence="5 8" id="KW-0863">Zinc-finger</keyword>